<keyword evidence="2" id="KW-1185">Reference proteome</keyword>
<proteinExistence type="predicted"/>
<dbReference type="Proteomes" id="UP001057402">
    <property type="component" value="Chromosome 12"/>
</dbReference>
<evidence type="ECO:0000313" key="1">
    <source>
        <dbReference type="EMBL" id="KAI4304541.1"/>
    </source>
</evidence>
<gene>
    <name evidence="1" type="ORF">MLD38_040036</name>
</gene>
<sequence>MSAIPKPSLHFHAKPRPRHCVVLNPNRIKIPRKRYNVFIVHRGVDTKEKEASLVYDYLLGSGYLPFLDVESLNPGEKIPDRVDEALCESMLGIGVFSPRFGESRSCLYEIVRLKEMGKPILPIFCNIEPFELRVAEYLVERDTEEMVKQYTDALEEAKQILGLRFNTATGNWCKLGRDTVKAVDRIFLELGKEYHPPSHDNGTGYNPTCASPSGPGGTFLGNGLNVQEDYQNSRRCLPEKISTDMRRKKKRLIAIKCCRFVDLPLNGLL</sequence>
<dbReference type="EMBL" id="CM042891">
    <property type="protein sequence ID" value="KAI4304541.1"/>
    <property type="molecule type" value="Genomic_DNA"/>
</dbReference>
<reference evidence="2" key="1">
    <citation type="journal article" date="2023" name="Front. Plant Sci.">
        <title>Chromosomal-level genome assembly of Melastoma candidum provides insights into trichome evolution.</title>
        <authorList>
            <person name="Zhong Y."/>
            <person name="Wu W."/>
            <person name="Sun C."/>
            <person name="Zou P."/>
            <person name="Liu Y."/>
            <person name="Dai S."/>
            <person name="Zhou R."/>
        </authorList>
    </citation>
    <scope>NUCLEOTIDE SEQUENCE [LARGE SCALE GENOMIC DNA]</scope>
</reference>
<protein>
    <submittedName>
        <fullName evidence="1">Uncharacterized protein</fullName>
    </submittedName>
</protein>
<comment type="caution">
    <text evidence="1">The sequence shown here is derived from an EMBL/GenBank/DDBJ whole genome shotgun (WGS) entry which is preliminary data.</text>
</comment>
<name>A0ACB9L403_9MYRT</name>
<evidence type="ECO:0000313" key="2">
    <source>
        <dbReference type="Proteomes" id="UP001057402"/>
    </source>
</evidence>
<accession>A0ACB9L403</accession>
<organism evidence="1 2">
    <name type="scientific">Melastoma candidum</name>
    <dbReference type="NCBI Taxonomy" id="119954"/>
    <lineage>
        <taxon>Eukaryota</taxon>
        <taxon>Viridiplantae</taxon>
        <taxon>Streptophyta</taxon>
        <taxon>Embryophyta</taxon>
        <taxon>Tracheophyta</taxon>
        <taxon>Spermatophyta</taxon>
        <taxon>Magnoliopsida</taxon>
        <taxon>eudicotyledons</taxon>
        <taxon>Gunneridae</taxon>
        <taxon>Pentapetalae</taxon>
        <taxon>rosids</taxon>
        <taxon>malvids</taxon>
        <taxon>Myrtales</taxon>
        <taxon>Melastomataceae</taxon>
        <taxon>Melastomatoideae</taxon>
        <taxon>Melastomateae</taxon>
        <taxon>Melastoma</taxon>
    </lineage>
</organism>